<organism evidence="2 3">
    <name type="scientific">Arachis hypogaea</name>
    <name type="common">Peanut</name>
    <dbReference type="NCBI Taxonomy" id="3818"/>
    <lineage>
        <taxon>Eukaryota</taxon>
        <taxon>Viridiplantae</taxon>
        <taxon>Streptophyta</taxon>
        <taxon>Embryophyta</taxon>
        <taxon>Tracheophyta</taxon>
        <taxon>Spermatophyta</taxon>
        <taxon>Magnoliopsida</taxon>
        <taxon>eudicotyledons</taxon>
        <taxon>Gunneridae</taxon>
        <taxon>Pentapetalae</taxon>
        <taxon>rosids</taxon>
        <taxon>fabids</taxon>
        <taxon>Fabales</taxon>
        <taxon>Fabaceae</taxon>
        <taxon>Papilionoideae</taxon>
        <taxon>50 kb inversion clade</taxon>
        <taxon>dalbergioids sensu lato</taxon>
        <taxon>Dalbergieae</taxon>
        <taxon>Pterocarpus clade</taxon>
        <taxon>Arachis</taxon>
    </lineage>
</organism>
<evidence type="ECO:0000259" key="1">
    <source>
        <dbReference type="Pfam" id="PF02721"/>
    </source>
</evidence>
<evidence type="ECO:0000313" key="2">
    <source>
        <dbReference type="EMBL" id="RYR65936.1"/>
    </source>
</evidence>
<reference evidence="2 3" key="1">
    <citation type="submission" date="2019-01" db="EMBL/GenBank/DDBJ databases">
        <title>Sequencing of cultivated peanut Arachis hypogaea provides insights into genome evolution and oil improvement.</title>
        <authorList>
            <person name="Chen X."/>
        </authorList>
    </citation>
    <scope>NUCLEOTIDE SEQUENCE [LARGE SCALE GENOMIC DNA]</scope>
    <source>
        <strain evidence="3">cv. Fuhuasheng</strain>
        <tissue evidence="2">Leaves</tissue>
    </source>
</reference>
<dbReference type="EMBL" id="SDMP01000003">
    <property type="protein sequence ID" value="RYR65936.1"/>
    <property type="molecule type" value="Genomic_DNA"/>
</dbReference>
<gene>
    <name evidence="2" type="ORF">Ahy_A03g011858</name>
</gene>
<protein>
    <recommendedName>
        <fullName evidence="1">Replication protein A 70 kDa DNA-binding subunit B/D first OB fold domain-containing protein</fullName>
    </recommendedName>
</protein>
<dbReference type="AlphaFoldDB" id="A0A445DRX1"/>
<keyword evidence="3" id="KW-1185">Reference proteome</keyword>
<dbReference type="SUPFAM" id="SSF50249">
    <property type="entry name" value="Nucleic acid-binding proteins"/>
    <property type="match status" value="1"/>
</dbReference>
<feature type="domain" description="Replication protein A 70 kDa DNA-binding subunit B/D first OB fold" evidence="1">
    <location>
        <begin position="10"/>
        <end position="66"/>
    </location>
</feature>
<sequence length="101" mass="11904">MSMLYFIMSDRIHAIICKPRLKLFSNRIKDHVVYRMQNFVVKLNNGKVKITPHKYKLNFYTKTAVAVLPIETFTFNPFDFCPFHELEKNGSIDGKLLFDCI</sequence>
<dbReference type="InterPro" id="IPR012340">
    <property type="entry name" value="NA-bd_OB-fold"/>
</dbReference>
<dbReference type="InterPro" id="IPR003871">
    <property type="entry name" value="RFA1B/D_OB_1st"/>
</dbReference>
<dbReference type="Gene3D" id="2.40.50.140">
    <property type="entry name" value="Nucleic acid-binding proteins"/>
    <property type="match status" value="1"/>
</dbReference>
<evidence type="ECO:0000313" key="3">
    <source>
        <dbReference type="Proteomes" id="UP000289738"/>
    </source>
</evidence>
<accession>A0A445DRX1</accession>
<dbReference type="Pfam" id="PF02721">
    <property type="entry name" value="DUF223"/>
    <property type="match status" value="1"/>
</dbReference>
<dbReference type="Proteomes" id="UP000289738">
    <property type="component" value="Chromosome A03"/>
</dbReference>
<proteinExistence type="predicted"/>
<name>A0A445DRX1_ARAHY</name>
<comment type="caution">
    <text evidence="2">The sequence shown here is derived from an EMBL/GenBank/DDBJ whole genome shotgun (WGS) entry which is preliminary data.</text>
</comment>